<comment type="caution">
    <text evidence="1">The sequence shown here is derived from an EMBL/GenBank/DDBJ whole genome shotgun (WGS) entry which is preliminary data.</text>
</comment>
<dbReference type="PANTHER" id="PTHR11669">
    <property type="entry name" value="REPLICATION FACTOR C / DNA POLYMERASE III GAMMA-TAU SUBUNIT"/>
    <property type="match status" value="1"/>
</dbReference>
<dbReference type="EMBL" id="BAABEY010000024">
    <property type="protein sequence ID" value="GAA4440872.1"/>
    <property type="molecule type" value="Genomic_DNA"/>
</dbReference>
<sequence length="375" mass="42570">MLFSEIPGLDQVKDVLLQAVRKEKVAHGLLLDGHPGGGGLSLALAFATYVFCEDKQERDACGKCAACTKMSKLAHADLHLIFPFARTDSKDSRKLSEHFLPEWREFLAISPYQTLPQWLQFLKLDNKQAIIPVDEARNILRKLTLKSYEGGYKILVIWKPELMNASSANALLKILEEPAARTLFILVSDESDKLLATILSRVQRIWVPHFSDEAVKGYLAEDLGLTDDRKIAEIVYLAEGNLAEALALSGEQIDDRLVWFREWMTNCYRKNVSGMIQMADQFDAFPREKEKDLLEYSLRVFRDILLLKSGANDLIRTADGNRTFLENFSRSFHEKYLHAIAGELSKAHYHIESNVRAKIVFLDLSLTLSKLLKQG</sequence>
<dbReference type="PANTHER" id="PTHR11669:SF8">
    <property type="entry name" value="DNA POLYMERASE III SUBUNIT DELTA"/>
    <property type="match status" value="1"/>
</dbReference>
<accession>A0ABP8M2C2</accession>
<dbReference type="RefSeq" id="WP_345029645.1">
    <property type="nucleotide sequence ID" value="NZ_BAABEY010000024.1"/>
</dbReference>
<name>A0ABP8M2C2_9BACT</name>
<protein>
    <recommendedName>
        <fullName evidence="3">DNA polymerase III subunit delta</fullName>
    </recommendedName>
</protein>
<evidence type="ECO:0008006" key="3">
    <source>
        <dbReference type="Google" id="ProtNLM"/>
    </source>
</evidence>
<dbReference type="Gene3D" id="3.40.50.300">
    <property type="entry name" value="P-loop containing nucleotide triphosphate hydrolases"/>
    <property type="match status" value="1"/>
</dbReference>
<evidence type="ECO:0000313" key="1">
    <source>
        <dbReference type="EMBL" id="GAA4440872.1"/>
    </source>
</evidence>
<dbReference type="InterPro" id="IPR027417">
    <property type="entry name" value="P-loop_NTPase"/>
</dbReference>
<dbReference type="Pfam" id="PF13177">
    <property type="entry name" value="DNA_pol3_delta2"/>
    <property type="match status" value="1"/>
</dbReference>
<dbReference type="Proteomes" id="UP001501508">
    <property type="component" value="Unassembled WGS sequence"/>
</dbReference>
<proteinExistence type="predicted"/>
<gene>
    <name evidence="1" type="ORF">GCM10023091_25170</name>
</gene>
<dbReference type="SUPFAM" id="SSF52540">
    <property type="entry name" value="P-loop containing nucleoside triphosphate hydrolases"/>
    <property type="match status" value="1"/>
</dbReference>
<evidence type="ECO:0000313" key="2">
    <source>
        <dbReference type="Proteomes" id="UP001501508"/>
    </source>
</evidence>
<organism evidence="1 2">
    <name type="scientific">Ravibacter arvi</name>
    <dbReference type="NCBI Taxonomy" id="2051041"/>
    <lineage>
        <taxon>Bacteria</taxon>
        <taxon>Pseudomonadati</taxon>
        <taxon>Bacteroidota</taxon>
        <taxon>Cytophagia</taxon>
        <taxon>Cytophagales</taxon>
        <taxon>Spirosomataceae</taxon>
        <taxon>Ravibacter</taxon>
    </lineage>
</organism>
<keyword evidence="2" id="KW-1185">Reference proteome</keyword>
<dbReference type="InterPro" id="IPR050238">
    <property type="entry name" value="DNA_Rep/Repair_Clamp_Loader"/>
</dbReference>
<reference evidence="2" key="1">
    <citation type="journal article" date="2019" name="Int. J. Syst. Evol. Microbiol.">
        <title>The Global Catalogue of Microorganisms (GCM) 10K type strain sequencing project: providing services to taxonomists for standard genome sequencing and annotation.</title>
        <authorList>
            <consortium name="The Broad Institute Genomics Platform"/>
            <consortium name="The Broad Institute Genome Sequencing Center for Infectious Disease"/>
            <person name="Wu L."/>
            <person name="Ma J."/>
        </authorList>
    </citation>
    <scope>NUCLEOTIDE SEQUENCE [LARGE SCALE GENOMIC DNA]</scope>
    <source>
        <strain evidence="2">JCM 31920</strain>
    </source>
</reference>